<evidence type="ECO:0000313" key="3">
    <source>
        <dbReference type="Proteomes" id="UP000178109"/>
    </source>
</evidence>
<keyword evidence="1" id="KW-0472">Membrane</keyword>
<dbReference type="Proteomes" id="UP000178109">
    <property type="component" value="Unassembled WGS sequence"/>
</dbReference>
<dbReference type="EMBL" id="MHKO01000051">
    <property type="protein sequence ID" value="OGY91188.1"/>
    <property type="molecule type" value="Genomic_DNA"/>
</dbReference>
<keyword evidence="1" id="KW-1133">Transmembrane helix</keyword>
<protein>
    <submittedName>
        <fullName evidence="2">Uncharacterized protein</fullName>
    </submittedName>
</protein>
<feature type="transmembrane region" description="Helical" evidence="1">
    <location>
        <begin position="57"/>
        <end position="78"/>
    </location>
</feature>
<organism evidence="2 3">
    <name type="scientific">Candidatus Komeilibacteria bacterium RIFCSPLOWO2_02_FULL_48_11</name>
    <dbReference type="NCBI Taxonomy" id="1798553"/>
    <lineage>
        <taxon>Bacteria</taxon>
        <taxon>Candidatus Komeiliibacteriota</taxon>
    </lineage>
</organism>
<reference evidence="2 3" key="1">
    <citation type="journal article" date="2016" name="Nat. Commun.">
        <title>Thousands of microbial genomes shed light on interconnected biogeochemical processes in an aquifer system.</title>
        <authorList>
            <person name="Anantharaman K."/>
            <person name="Brown C.T."/>
            <person name="Hug L.A."/>
            <person name="Sharon I."/>
            <person name="Castelle C.J."/>
            <person name="Probst A.J."/>
            <person name="Thomas B.C."/>
            <person name="Singh A."/>
            <person name="Wilkins M.J."/>
            <person name="Karaoz U."/>
            <person name="Brodie E.L."/>
            <person name="Williams K.H."/>
            <person name="Hubbard S.S."/>
            <person name="Banfield J.F."/>
        </authorList>
    </citation>
    <scope>NUCLEOTIDE SEQUENCE [LARGE SCALE GENOMIC DNA]</scope>
</reference>
<keyword evidence="1" id="KW-0812">Transmembrane</keyword>
<gene>
    <name evidence="2" type="ORF">A3H70_02480</name>
</gene>
<evidence type="ECO:0000256" key="1">
    <source>
        <dbReference type="SAM" id="Phobius"/>
    </source>
</evidence>
<sequence length="303" mass="32821">MKISNNQFPNSSKFPITNFQKLVWLLEIGIWKFIGYWKLEFGNWKKQKVFACKSGSLLLMSILILSSIITAASTMGTITLQNLRLGIAVDNGLVALYAAESGVEDALYEIRKNETAAAALLANGTLANNASWARTITTTTMSLGKTVPINGSWEINLYEPDTSLSPLSNPIKSLRLSWAGSGSEWAEVKITPWTTAGSLGAPTTQLFSAASNPATVNLQDATAVLYRIQIKALYSALNNLTVAAYNGLDLSGSPVPLPTQITLLSTGMFQRAKQAVRAIMAHRAPLSDVFGYVLFTEEDLIKP</sequence>
<accession>A0A1G2BQ14</accession>
<dbReference type="STRING" id="1798553.A3H70_02480"/>
<proteinExistence type="predicted"/>
<evidence type="ECO:0000313" key="2">
    <source>
        <dbReference type="EMBL" id="OGY91188.1"/>
    </source>
</evidence>
<comment type="caution">
    <text evidence="2">The sequence shown here is derived from an EMBL/GenBank/DDBJ whole genome shotgun (WGS) entry which is preliminary data.</text>
</comment>
<name>A0A1G2BQ14_9BACT</name>
<dbReference type="AlphaFoldDB" id="A0A1G2BQ14"/>